<organism evidence="1 2">
    <name type="scientific">Streptomyces dengpaensis</name>
    <dbReference type="NCBI Taxonomy" id="2049881"/>
    <lineage>
        <taxon>Bacteria</taxon>
        <taxon>Bacillati</taxon>
        <taxon>Actinomycetota</taxon>
        <taxon>Actinomycetes</taxon>
        <taxon>Kitasatosporales</taxon>
        <taxon>Streptomycetaceae</taxon>
        <taxon>Streptomyces</taxon>
    </lineage>
</organism>
<gene>
    <name evidence="1" type="ORF">C4B68_34230</name>
</gene>
<proteinExistence type="predicted"/>
<accession>A0ABM6SZB0</accession>
<evidence type="ECO:0000313" key="1">
    <source>
        <dbReference type="EMBL" id="AVH60010.1"/>
    </source>
</evidence>
<reference evidence="1 2" key="1">
    <citation type="submission" date="2018-02" db="EMBL/GenBank/DDBJ databases">
        <title>Complete genome sequence of Streptomyces dengpaensis, the producer of angucyclines.</title>
        <authorList>
            <person name="Yumei L."/>
        </authorList>
    </citation>
    <scope>NUCLEOTIDE SEQUENCE [LARGE SCALE GENOMIC DNA]</scope>
    <source>
        <strain evidence="1 2">XZHG99</strain>
    </source>
</reference>
<evidence type="ECO:0000313" key="2">
    <source>
        <dbReference type="Proteomes" id="UP000238413"/>
    </source>
</evidence>
<evidence type="ECO:0008006" key="3">
    <source>
        <dbReference type="Google" id="ProtNLM"/>
    </source>
</evidence>
<dbReference type="EMBL" id="CP026652">
    <property type="protein sequence ID" value="AVH60010.1"/>
    <property type="molecule type" value="Genomic_DNA"/>
</dbReference>
<keyword evidence="2" id="KW-1185">Reference proteome</keyword>
<sequence length="66" mass="6663">MRGCGLVFLLFGGQACGEDALVGGESGRSGKESLGSDHGAVEVDAVDGEEVRVQVVVVVDDPSVVC</sequence>
<protein>
    <recommendedName>
        <fullName evidence="3">Secreted protein</fullName>
    </recommendedName>
</protein>
<dbReference type="PROSITE" id="PS51257">
    <property type="entry name" value="PROKAR_LIPOPROTEIN"/>
    <property type="match status" value="1"/>
</dbReference>
<dbReference type="Proteomes" id="UP000238413">
    <property type="component" value="Chromosome"/>
</dbReference>
<name>A0ABM6SZB0_9ACTN</name>